<dbReference type="InterPro" id="IPR041707">
    <property type="entry name" value="Pus3-like"/>
</dbReference>
<dbReference type="GO" id="GO:0005634">
    <property type="term" value="C:nucleus"/>
    <property type="evidence" value="ECO:0007669"/>
    <property type="project" value="TreeGrafter"/>
</dbReference>
<dbReference type="Pfam" id="PF01416">
    <property type="entry name" value="PseudoU_synth_1"/>
    <property type="match status" value="1"/>
</dbReference>
<evidence type="ECO:0000256" key="4">
    <source>
        <dbReference type="SAM" id="MobiDB-lite"/>
    </source>
</evidence>
<keyword evidence="7" id="KW-1185">Reference proteome</keyword>
<dbReference type="GO" id="GO:1990481">
    <property type="term" value="P:mRNA pseudouridine synthesis"/>
    <property type="evidence" value="ECO:0007669"/>
    <property type="project" value="TreeGrafter"/>
</dbReference>
<feature type="region of interest" description="Disordered" evidence="4">
    <location>
        <begin position="27"/>
        <end position="49"/>
    </location>
</feature>
<evidence type="ECO:0000256" key="1">
    <source>
        <dbReference type="ARBA" id="ARBA00009375"/>
    </source>
</evidence>
<dbReference type="InterPro" id="IPR020097">
    <property type="entry name" value="PsdUridine_synth_TruA_a/b_dom"/>
</dbReference>
<dbReference type="EMBL" id="JANBVO010000010">
    <property type="protein sequence ID" value="KAJ9149391.1"/>
    <property type="molecule type" value="Genomic_DNA"/>
</dbReference>
<dbReference type="GO" id="GO:0009982">
    <property type="term" value="F:pseudouridine synthase activity"/>
    <property type="evidence" value="ECO:0007669"/>
    <property type="project" value="InterPro"/>
</dbReference>
<organism evidence="6 7">
    <name type="scientific">Pleurostoma richardsiae</name>
    <dbReference type="NCBI Taxonomy" id="41990"/>
    <lineage>
        <taxon>Eukaryota</taxon>
        <taxon>Fungi</taxon>
        <taxon>Dikarya</taxon>
        <taxon>Ascomycota</taxon>
        <taxon>Pezizomycotina</taxon>
        <taxon>Sordariomycetes</taxon>
        <taxon>Sordariomycetidae</taxon>
        <taxon>Calosphaeriales</taxon>
        <taxon>Pleurostomataceae</taxon>
        <taxon>Pleurostoma</taxon>
    </lineage>
</organism>
<accession>A0AA38RJD9</accession>
<dbReference type="InterPro" id="IPR001406">
    <property type="entry name" value="PsdUridine_synth_TruA"/>
</dbReference>
<dbReference type="GO" id="GO:0003723">
    <property type="term" value="F:RNA binding"/>
    <property type="evidence" value="ECO:0007669"/>
    <property type="project" value="InterPro"/>
</dbReference>
<feature type="region of interest" description="Disordered" evidence="4">
    <location>
        <begin position="518"/>
        <end position="547"/>
    </location>
</feature>
<evidence type="ECO:0000256" key="2">
    <source>
        <dbReference type="ARBA" id="ARBA00022694"/>
    </source>
</evidence>
<dbReference type="CDD" id="cd02569">
    <property type="entry name" value="PseudoU_synth_ScPus3"/>
    <property type="match status" value="1"/>
</dbReference>
<dbReference type="InterPro" id="IPR020103">
    <property type="entry name" value="PsdUridine_synth_cat_dom_sf"/>
</dbReference>
<sequence>MDKPPKYNQWTKEALVKRVELLEEELKNAGGERPLSPTKGAGKKKRKSIDPSRYSTRYIALKFAYLGKNYNGFEYQASGEMPTIEEELWKALVKSCLIFPERPDEVDWTCCEYSKCGRTDRGVSAFGQVVGLRVRSNKPLRRKRIETAVEGGEGEGNAATEKASEQEAEEVEEDNAPYPVADELAYCRVLNSVLPPDIRCYAWCPTPPPDFSARFSCRERQYRYFFTQPALPPVPSALEDNSNAPVAGRLKDGFLDIDAMRKAAKLFEGLHDFRNFCKIDPSKQITNFLRRVYEADISEVSDVDTALPYLSRPEFLGDTMPPGRYPKVYSFDVRGSAFLWHQIRHMVAIIFLVGQGLEPPSIVTELLDVAKNPRKPNYVLAEDTPLVLWDCLFGRELGEGGGDELDWVYVGADEPLSLYGTKGSLADQLWKTWSERKMDEILANRLLDWVTTRTDVARAAAEGGASKRSASQRLFEGGGAARYAGTYVPVLKRPLLQSPEEVNDKWAQRKGFANAEEMRAKGNGNWRDAVRAAGADGKDGEMDENVE</sequence>
<dbReference type="PANTHER" id="PTHR11142">
    <property type="entry name" value="PSEUDOURIDYLATE SYNTHASE"/>
    <property type="match status" value="1"/>
</dbReference>
<dbReference type="GO" id="GO:0031119">
    <property type="term" value="P:tRNA pseudouridine synthesis"/>
    <property type="evidence" value="ECO:0007669"/>
    <property type="project" value="TreeGrafter"/>
</dbReference>
<keyword evidence="2" id="KW-0819">tRNA processing</keyword>
<name>A0AA38RJD9_9PEZI</name>
<feature type="compositionally biased region" description="Acidic residues" evidence="4">
    <location>
        <begin position="166"/>
        <end position="175"/>
    </location>
</feature>
<dbReference type="HAMAP" id="MF_00171">
    <property type="entry name" value="TruA"/>
    <property type="match status" value="1"/>
</dbReference>
<dbReference type="Gene3D" id="3.30.70.660">
    <property type="entry name" value="Pseudouridine synthase I, catalytic domain, C-terminal subdomain"/>
    <property type="match status" value="1"/>
</dbReference>
<dbReference type="AlphaFoldDB" id="A0AA38RJD9"/>
<comment type="similarity">
    <text evidence="1">Belongs to the tRNA pseudouridine synthase TruA family.</text>
</comment>
<feature type="domain" description="Pseudouridine synthase I TruA alpha/beta" evidence="5">
    <location>
        <begin position="263"/>
        <end position="393"/>
    </location>
</feature>
<evidence type="ECO:0000259" key="5">
    <source>
        <dbReference type="Pfam" id="PF01416"/>
    </source>
</evidence>
<dbReference type="Proteomes" id="UP001174694">
    <property type="component" value="Unassembled WGS sequence"/>
</dbReference>
<comment type="caution">
    <text evidence="6">The sequence shown here is derived from an EMBL/GenBank/DDBJ whole genome shotgun (WGS) entry which is preliminary data.</text>
</comment>
<dbReference type="InterPro" id="IPR020094">
    <property type="entry name" value="TruA/RsuA/RluB/E/F_N"/>
</dbReference>
<dbReference type="InterPro" id="IPR020095">
    <property type="entry name" value="PsdUridine_synth_TruA_C"/>
</dbReference>
<evidence type="ECO:0000313" key="7">
    <source>
        <dbReference type="Proteomes" id="UP001174694"/>
    </source>
</evidence>
<dbReference type="GO" id="GO:0005737">
    <property type="term" value="C:cytoplasm"/>
    <property type="evidence" value="ECO:0007669"/>
    <property type="project" value="TreeGrafter"/>
</dbReference>
<protein>
    <submittedName>
        <fullName evidence="6">Pseudouridylate synthase 3</fullName>
    </submittedName>
</protein>
<dbReference type="Gene3D" id="3.30.70.580">
    <property type="entry name" value="Pseudouridine synthase I, catalytic domain, N-terminal subdomain"/>
    <property type="match status" value="1"/>
</dbReference>
<dbReference type="SUPFAM" id="SSF55120">
    <property type="entry name" value="Pseudouridine synthase"/>
    <property type="match status" value="1"/>
</dbReference>
<evidence type="ECO:0000313" key="6">
    <source>
        <dbReference type="EMBL" id="KAJ9149391.1"/>
    </source>
</evidence>
<reference evidence="6" key="1">
    <citation type="submission" date="2022-07" db="EMBL/GenBank/DDBJ databases">
        <title>Fungi with potential for degradation of polypropylene.</title>
        <authorList>
            <person name="Gostincar C."/>
        </authorList>
    </citation>
    <scope>NUCLEOTIDE SEQUENCE</scope>
    <source>
        <strain evidence="6">EXF-13308</strain>
    </source>
</reference>
<evidence type="ECO:0000256" key="3">
    <source>
        <dbReference type="ARBA" id="ARBA00023235"/>
    </source>
</evidence>
<feature type="region of interest" description="Disordered" evidence="4">
    <location>
        <begin position="148"/>
        <end position="175"/>
    </location>
</feature>
<gene>
    <name evidence="6" type="ORF">NKR23_g4453</name>
</gene>
<dbReference type="PANTHER" id="PTHR11142:SF5">
    <property type="entry name" value="TRNA PSEUDOURIDINE(38_39) SYNTHASE"/>
    <property type="match status" value="1"/>
</dbReference>
<proteinExistence type="inferred from homology"/>
<keyword evidence="3" id="KW-0413">Isomerase</keyword>